<dbReference type="Proteomes" id="UP000308600">
    <property type="component" value="Unassembled WGS sequence"/>
</dbReference>
<protein>
    <submittedName>
        <fullName evidence="1">Uncharacterized protein</fullName>
    </submittedName>
</protein>
<accession>A0ACD3AF72</accession>
<evidence type="ECO:0000313" key="2">
    <source>
        <dbReference type="Proteomes" id="UP000308600"/>
    </source>
</evidence>
<dbReference type="EMBL" id="ML208520">
    <property type="protein sequence ID" value="TFK63487.1"/>
    <property type="molecule type" value="Genomic_DNA"/>
</dbReference>
<name>A0ACD3AF72_9AGAR</name>
<sequence length="194" mass="21318">MRRIELDEPLPIPPTLSIPVETFGLPCPSYPFKINANGKYLTQSSTTWLYTTQRATSIDIGREPQPPKIDDLPFLVKKPCVEERAENPFPADPTDLHLEPCLPSTTSESIATTPPSAAAPCRVENEMNVPLAETTRMPSPFTTLTPTLSLPPTPTAGILSDDDDDAISLGEDPSDFDLTNLCRHLHSLRLKQVE</sequence>
<gene>
    <name evidence="1" type="ORF">BDN72DRAFT_320209</name>
</gene>
<evidence type="ECO:0000313" key="1">
    <source>
        <dbReference type="EMBL" id="TFK63487.1"/>
    </source>
</evidence>
<proteinExistence type="predicted"/>
<reference evidence="1 2" key="1">
    <citation type="journal article" date="2019" name="Nat. Ecol. Evol.">
        <title>Megaphylogeny resolves global patterns of mushroom evolution.</title>
        <authorList>
            <person name="Varga T."/>
            <person name="Krizsan K."/>
            <person name="Foldi C."/>
            <person name="Dima B."/>
            <person name="Sanchez-Garcia M."/>
            <person name="Sanchez-Ramirez S."/>
            <person name="Szollosi G.J."/>
            <person name="Szarkandi J.G."/>
            <person name="Papp V."/>
            <person name="Albert L."/>
            <person name="Andreopoulos W."/>
            <person name="Angelini C."/>
            <person name="Antonin V."/>
            <person name="Barry K.W."/>
            <person name="Bougher N.L."/>
            <person name="Buchanan P."/>
            <person name="Buyck B."/>
            <person name="Bense V."/>
            <person name="Catcheside P."/>
            <person name="Chovatia M."/>
            <person name="Cooper J."/>
            <person name="Damon W."/>
            <person name="Desjardin D."/>
            <person name="Finy P."/>
            <person name="Geml J."/>
            <person name="Haridas S."/>
            <person name="Hughes K."/>
            <person name="Justo A."/>
            <person name="Karasinski D."/>
            <person name="Kautmanova I."/>
            <person name="Kiss B."/>
            <person name="Kocsube S."/>
            <person name="Kotiranta H."/>
            <person name="LaButti K.M."/>
            <person name="Lechner B.E."/>
            <person name="Liimatainen K."/>
            <person name="Lipzen A."/>
            <person name="Lukacs Z."/>
            <person name="Mihaltcheva S."/>
            <person name="Morgado L.N."/>
            <person name="Niskanen T."/>
            <person name="Noordeloos M.E."/>
            <person name="Ohm R.A."/>
            <person name="Ortiz-Santana B."/>
            <person name="Ovrebo C."/>
            <person name="Racz N."/>
            <person name="Riley R."/>
            <person name="Savchenko A."/>
            <person name="Shiryaev A."/>
            <person name="Soop K."/>
            <person name="Spirin V."/>
            <person name="Szebenyi C."/>
            <person name="Tomsovsky M."/>
            <person name="Tulloss R.E."/>
            <person name="Uehling J."/>
            <person name="Grigoriev I.V."/>
            <person name="Vagvolgyi C."/>
            <person name="Papp T."/>
            <person name="Martin F.M."/>
            <person name="Miettinen O."/>
            <person name="Hibbett D.S."/>
            <person name="Nagy L.G."/>
        </authorList>
    </citation>
    <scope>NUCLEOTIDE SEQUENCE [LARGE SCALE GENOMIC DNA]</scope>
    <source>
        <strain evidence="1 2">NL-1719</strain>
    </source>
</reference>
<organism evidence="1 2">
    <name type="scientific">Pluteus cervinus</name>
    <dbReference type="NCBI Taxonomy" id="181527"/>
    <lineage>
        <taxon>Eukaryota</taxon>
        <taxon>Fungi</taxon>
        <taxon>Dikarya</taxon>
        <taxon>Basidiomycota</taxon>
        <taxon>Agaricomycotina</taxon>
        <taxon>Agaricomycetes</taxon>
        <taxon>Agaricomycetidae</taxon>
        <taxon>Agaricales</taxon>
        <taxon>Pluteineae</taxon>
        <taxon>Pluteaceae</taxon>
        <taxon>Pluteus</taxon>
    </lineage>
</organism>
<keyword evidence="2" id="KW-1185">Reference proteome</keyword>